<dbReference type="EMBL" id="JADGJD010001034">
    <property type="protein sequence ID" value="KAJ3047060.1"/>
    <property type="molecule type" value="Genomic_DNA"/>
</dbReference>
<keyword evidence="2" id="KW-0863">Zinc-finger</keyword>
<feature type="domain" description="MYND-type" evidence="5">
    <location>
        <begin position="547"/>
        <end position="574"/>
    </location>
</feature>
<accession>A0AAD5X1K2</accession>
<dbReference type="Gene3D" id="6.10.140.2220">
    <property type="match status" value="1"/>
</dbReference>
<protein>
    <recommendedName>
        <fullName evidence="5">MYND-type domain-containing protein</fullName>
    </recommendedName>
</protein>
<evidence type="ECO:0000313" key="6">
    <source>
        <dbReference type="EMBL" id="KAJ3047060.1"/>
    </source>
</evidence>
<dbReference type="InterPro" id="IPR002893">
    <property type="entry name" value="Znf_MYND"/>
</dbReference>
<dbReference type="Proteomes" id="UP001212841">
    <property type="component" value="Unassembled WGS sequence"/>
</dbReference>
<comment type="caution">
    <text evidence="6">The sequence shown here is derived from an EMBL/GenBank/DDBJ whole genome shotgun (WGS) entry which is preliminary data.</text>
</comment>
<gene>
    <name evidence="6" type="ORF">HK097_000272</name>
</gene>
<keyword evidence="1" id="KW-0479">Metal-binding</keyword>
<keyword evidence="3" id="KW-0862">Zinc</keyword>
<proteinExistence type="predicted"/>
<organism evidence="6 7">
    <name type="scientific">Rhizophlyctis rosea</name>
    <dbReference type="NCBI Taxonomy" id="64517"/>
    <lineage>
        <taxon>Eukaryota</taxon>
        <taxon>Fungi</taxon>
        <taxon>Fungi incertae sedis</taxon>
        <taxon>Chytridiomycota</taxon>
        <taxon>Chytridiomycota incertae sedis</taxon>
        <taxon>Chytridiomycetes</taxon>
        <taxon>Rhizophlyctidales</taxon>
        <taxon>Rhizophlyctidaceae</taxon>
        <taxon>Rhizophlyctis</taxon>
    </lineage>
</organism>
<sequence>AEMKATMASVAEQAGFPFSEPGVGDLGGEETASKPERKRKDGPSSSPVEEEEPAPKREKSKKHVSFSGPVINQQDVEMGDNQTDTNGASYKLGAYRTETPTGPTQRVDHRAHTKFAERQHHHQQHNNPQRRPYNAGNVPSTPTGADPETDRRITFEFNALAVRAFMTNPVHDPSTPLTRALQLQHVIKILSYCEHLKVTASRYGSFAFWMGVYHLELDELERARECFDRCIKKDSWLMPDFRLRKMFGYEGIPQARRRHKFQVCVPELSILHLRFLLNEINFQPHMYPQYDAELFMFITLFRLTLRTLLPKFHQTHTTLYTFPDILTLLLHPPTSLFLLREGLHRLERNYLGTAPRHSEYLSTGECYRIIFATAELSIVTGEVTVGGAGELDVETGGKIGRISESVAEFRLRLEDAVEVVQSWSPRMVQKTKEFKMAEQCFLIVQSLNLVPPSITTLPPPALDNNNNTTDTDTPTTKWPTFTFHRTCGNRGCWRVFNFGRGDVRVVAAQSDTEKLRCDTFVTKEGEWKMPQLLEWDDAVGGVEGGFRSCEGCGLVRYCSEECRREDEGSHRNFCRMVRRRRVEVLERWGCGGGGEEMEVLV</sequence>
<keyword evidence="7" id="KW-1185">Reference proteome</keyword>
<feature type="compositionally biased region" description="Basic and acidic residues" evidence="4">
    <location>
        <begin position="106"/>
        <end position="118"/>
    </location>
</feature>
<dbReference type="SUPFAM" id="SSF144232">
    <property type="entry name" value="HIT/MYND zinc finger-like"/>
    <property type="match status" value="1"/>
</dbReference>
<evidence type="ECO:0000259" key="5">
    <source>
        <dbReference type="Pfam" id="PF01753"/>
    </source>
</evidence>
<evidence type="ECO:0000256" key="2">
    <source>
        <dbReference type="ARBA" id="ARBA00022771"/>
    </source>
</evidence>
<evidence type="ECO:0000313" key="7">
    <source>
        <dbReference type="Proteomes" id="UP001212841"/>
    </source>
</evidence>
<feature type="non-terminal residue" evidence="6">
    <location>
        <position position="1"/>
    </location>
</feature>
<feature type="compositionally biased region" description="Basic and acidic residues" evidence="4">
    <location>
        <begin position="31"/>
        <end position="42"/>
    </location>
</feature>
<evidence type="ECO:0000256" key="1">
    <source>
        <dbReference type="ARBA" id="ARBA00022723"/>
    </source>
</evidence>
<evidence type="ECO:0000256" key="3">
    <source>
        <dbReference type="ARBA" id="ARBA00022833"/>
    </source>
</evidence>
<feature type="region of interest" description="Disordered" evidence="4">
    <location>
        <begin position="1"/>
        <end position="149"/>
    </location>
</feature>
<dbReference type="Pfam" id="PF01753">
    <property type="entry name" value="zf-MYND"/>
    <property type="match status" value="1"/>
</dbReference>
<feature type="compositionally biased region" description="Polar residues" evidence="4">
    <location>
        <begin position="70"/>
        <end position="88"/>
    </location>
</feature>
<dbReference type="GO" id="GO:0008270">
    <property type="term" value="F:zinc ion binding"/>
    <property type="evidence" value="ECO:0007669"/>
    <property type="project" value="UniProtKB-KW"/>
</dbReference>
<dbReference type="AlphaFoldDB" id="A0AAD5X1K2"/>
<name>A0AAD5X1K2_9FUNG</name>
<evidence type="ECO:0000256" key="4">
    <source>
        <dbReference type="SAM" id="MobiDB-lite"/>
    </source>
</evidence>
<reference evidence="6" key="1">
    <citation type="submission" date="2020-05" db="EMBL/GenBank/DDBJ databases">
        <title>Phylogenomic resolution of chytrid fungi.</title>
        <authorList>
            <person name="Stajich J.E."/>
            <person name="Amses K."/>
            <person name="Simmons R."/>
            <person name="Seto K."/>
            <person name="Myers J."/>
            <person name="Bonds A."/>
            <person name="Quandt C.A."/>
            <person name="Barry K."/>
            <person name="Liu P."/>
            <person name="Grigoriev I."/>
            <person name="Longcore J.E."/>
            <person name="James T.Y."/>
        </authorList>
    </citation>
    <scope>NUCLEOTIDE SEQUENCE</scope>
    <source>
        <strain evidence="6">JEL0318</strain>
    </source>
</reference>